<dbReference type="Proteomes" id="UP001237207">
    <property type="component" value="Unassembled WGS sequence"/>
</dbReference>
<dbReference type="Gene3D" id="3.40.50.12590">
    <property type="match status" value="1"/>
</dbReference>
<dbReference type="GO" id="GO:0004821">
    <property type="term" value="F:histidine-tRNA ligase activity"/>
    <property type="evidence" value="ECO:0007669"/>
    <property type="project" value="InterPro"/>
</dbReference>
<evidence type="ECO:0000256" key="11">
    <source>
        <dbReference type="PIRSR" id="PIRSR001549-1"/>
    </source>
</evidence>
<comment type="subunit">
    <text evidence="4 10">Heteromultimer composed of HisG and HisZ subunits.</text>
</comment>
<evidence type="ECO:0000256" key="8">
    <source>
        <dbReference type="ARBA" id="ARBA00023102"/>
    </source>
</evidence>
<evidence type="ECO:0000256" key="4">
    <source>
        <dbReference type="ARBA" id="ARBA00011496"/>
    </source>
</evidence>
<evidence type="ECO:0000256" key="9">
    <source>
        <dbReference type="ARBA" id="ARBA00025246"/>
    </source>
</evidence>
<dbReference type="NCBIfam" id="NF008941">
    <property type="entry name" value="PRK12292.2-4"/>
    <property type="match status" value="1"/>
</dbReference>
<feature type="binding site" evidence="11">
    <location>
        <position position="111"/>
    </location>
    <ligand>
        <name>L-histidine</name>
        <dbReference type="ChEBI" id="CHEBI:57595"/>
    </ligand>
</feature>
<protein>
    <recommendedName>
        <fullName evidence="5 10">ATP phosphoribosyltransferase regulatory subunit</fullName>
    </recommendedName>
</protein>
<dbReference type="GO" id="GO:0006427">
    <property type="term" value="P:histidyl-tRNA aminoacylation"/>
    <property type="evidence" value="ECO:0007669"/>
    <property type="project" value="InterPro"/>
</dbReference>
<dbReference type="PANTHER" id="PTHR43707:SF1">
    <property type="entry name" value="HISTIDINE--TRNA LIGASE, MITOCHONDRIAL-RELATED"/>
    <property type="match status" value="1"/>
</dbReference>
<dbReference type="GO" id="GO:0000105">
    <property type="term" value="P:L-histidine biosynthetic process"/>
    <property type="evidence" value="ECO:0007669"/>
    <property type="project" value="UniProtKB-UniRule"/>
</dbReference>
<name>A0AAJ1T4Y4_9BACI</name>
<evidence type="ECO:0000256" key="3">
    <source>
        <dbReference type="ARBA" id="ARBA00005539"/>
    </source>
</evidence>
<dbReference type="SUPFAM" id="SSF55681">
    <property type="entry name" value="Class II aaRS and biotin synthetases"/>
    <property type="match status" value="1"/>
</dbReference>
<gene>
    <name evidence="10" type="primary">hisZ</name>
    <name evidence="13" type="ORF">J2S13_002370</name>
</gene>
<keyword evidence="8 10" id="KW-0368">Histidine biosynthesis</keyword>
<dbReference type="EMBL" id="JAUSUC010000031">
    <property type="protein sequence ID" value="MDQ0215949.1"/>
    <property type="molecule type" value="Genomic_DNA"/>
</dbReference>
<feature type="binding site" evidence="11">
    <location>
        <position position="129"/>
    </location>
    <ligand>
        <name>L-histidine</name>
        <dbReference type="ChEBI" id="CHEBI:57595"/>
    </ligand>
</feature>
<evidence type="ECO:0000256" key="1">
    <source>
        <dbReference type="ARBA" id="ARBA00004496"/>
    </source>
</evidence>
<evidence type="ECO:0000313" key="13">
    <source>
        <dbReference type="EMBL" id="MDQ0215949.1"/>
    </source>
</evidence>
<evidence type="ECO:0000256" key="7">
    <source>
        <dbReference type="ARBA" id="ARBA00022605"/>
    </source>
</evidence>
<keyword evidence="7 10" id="KW-0028">Amino-acid biosynthesis</keyword>
<dbReference type="CDD" id="cd00773">
    <property type="entry name" value="HisRS-like_core"/>
    <property type="match status" value="1"/>
</dbReference>
<dbReference type="InterPro" id="IPR041715">
    <property type="entry name" value="HisRS-like_core"/>
</dbReference>
<feature type="binding site" evidence="11">
    <location>
        <position position="125"/>
    </location>
    <ligand>
        <name>L-histidine</name>
        <dbReference type="ChEBI" id="CHEBI:57595"/>
    </ligand>
</feature>
<dbReference type="PROSITE" id="PS50862">
    <property type="entry name" value="AA_TRNA_LIGASE_II"/>
    <property type="match status" value="1"/>
</dbReference>
<evidence type="ECO:0000313" key="14">
    <source>
        <dbReference type="Proteomes" id="UP001237207"/>
    </source>
</evidence>
<dbReference type="Gene3D" id="3.30.930.10">
    <property type="entry name" value="Bira Bifunctional Protein, Domain 2"/>
    <property type="match status" value="1"/>
</dbReference>
<keyword evidence="6 10" id="KW-0963">Cytoplasm</keyword>
<feature type="binding site" evidence="11">
    <location>
        <begin position="81"/>
        <end position="83"/>
    </location>
    <ligand>
        <name>L-histidine</name>
        <dbReference type="ChEBI" id="CHEBI:57595"/>
    </ligand>
</feature>
<comment type="miscellaneous">
    <text evidence="10">This function is generally fulfilled by the C-terminal part of HisG, which is missing in some bacteria such as this one.</text>
</comment>
<dbReference type="GO" id="GO:0005737">
    <property type="term" value="C:cytoplasm"/>
    <property type="evidence" value="ECO:0007669"/>
    <property type="project" value="UniProtKB-SubCell"/>
</dbReference>
<keyword evidence="13" id="KW-0328">Glycosyltransferase</keyword>
<evidence type="ECO:0000256" key="10">
    <source>
        <dbReference type="HAMAP-Rule" id="MF_00125"/>
    </source>
</evidence>
<evidence type="ECO:0000256" key="2">
    <source>
        <dbReference type="ARBA" id="ARBA00004667"/>
    </source>
</evidence>
<dbReference type="PIRSF" id="PIRSF001549">
    <property type="entry name" value="His-tRNA_synth"/>
    <property type="match status" value="1"/>
</dbReference>
<keyword evidence="13" id="KW-0808">Transferase</keyword>
<dbReference type="Pfam" id="PF21996">
    <property type="entry name" value="HisZ-like"/>
    <property type="match status" value="1"/>
</dbReference>
<dbReference type="Pfam" id="PF13393">
    <property type="entry name" value="tRNA-synt_His"/>
    <property type="match status" value="1"/>
</dbReference>
<dbReference type="RefSeq" id="WP_307257947.1">
    <property type="nucleotide sequence ID" value="NZ_JAUSUC010000031.1"/>
</dbReference>
<organism evidence="13 14">
    <name type="scientific">Oikeobacillus pervagus</name>
    <dbReference type="NCBI Taxonomy" id="1325931"/>
    <lineage>
        <taxon>Bacteria</taxon>
        <taxon>Bacillati</taxon>
        <taxon>Bacillota</taxon>
        <taxon>Bacilli</taxon>
        <taxon>Bacillales</taxon>
        <taxon>Bacillaceae</taxon>
        <taxon>Oikeobacillus</taxon>
    </lineage>
</organism>
<dbReference type="InterPro" id="IPR045864">
    <property type="entry name" value="aa-tRNA-synth_II/BPL/LPL"/>
</dbReference>
<dbReference type="InterPro" id="IPR004517">
    <property type="entry name" value="HisZ"/>
</dbReference>
<comment type="caution">
    <text evidence="13">The sequence shown here is derived from an EMBL/GenBank/DDBJ whole genome shotgun (WGS) entry which is preliminary data.</text>
</comment>
<feature type="binding site" evidence="11">
    <location>
        <begin position="274"/>
        <end position="275"/>
    </location>
    <ligand>
        <name>L-histidine</name>
        <dbReference type="ChEBI" id="CHEBI:57595"/>
    </ligand>
</feature>
<keyword evidence="14" id="KW-1185">Reference proteome</keyword>
<dbReference type="AlphaFoldDB" id="A0AAJ1T4Y4"/>
<feature type="domain" description="Aminoacyl-transfer RNA synthetases class-II family profile" evidence="12">
    <location>
        <begin position="25"/>
        <end position="324"/>
    </location>
</feature>
<dbReference type="PANTHER" id="PTHR43707">
    <property type="entry name" value="HISTIDYL-TRNA SYNTHETASE"/>
    <property type="match status" value="1"/>
</dbReference>
<dbReference type="GO" id="GO:0140096">
    <property type="term" value="F:catalytic activity, acting on a protein"/>
    <property type="evidence" value="ECO:0007669"/>
    <property type="project" value="UniProtKB-ARBA"/>
</dbReference>
<proteinExistence type="inferred from homology"/>
<evidence type="ECO:0000256" key="5">
    <source>
        <dbReference type="ARBA" id="ARBA00020397"/>
    </source>
</evidence>
<dbReference type="HAMAP" id="MF_00125">
    <property type="entry name" value="HisZ"/>
    <property type="match status" value="1"/>
</dbReference>
<sequence length="395" mass="44939">MSKLFMFEKPVGMRDTLPHIYEEKRKIKQSMYKEIKSWGYQFIETPTLEYYETVGTASAILDQQLFKLLDQQGHTLVLRPEMTAPIARFAAAKLLKEQVPLRLAYRANVYRAQQREGGRAAEFEQLGIENIGDDTVSADAEIIALMVSSLREIGLENFQISIGHIQYVGELFNQILGTEDRASTLRRYLYEKNYVGFKEHVKQLPLSSIDQQRLLTFLNLNGSEKCLDQAYKLIEGEEGLQAVRELKQLWGLLQEYGVDQYVKFDLSLVSHMSYYTGILFEVYADKVGYPIGNGGRYNDLLQKFGYPASATGFGVRVDYLLEAIGTSESTEETQCILFSKDRRKEAILQAKKLRKNGESVVLQDIVGVGDVDSFTSTFDQVHFYVGSTVNAEVKR</sequence>
<dbReference type="GO" id="GO:0016757">
    <property type="term" value="F:glycosyltransferase activity"/>
    <property type="evidence" value="ECO:0007669"/>
    <property type="project" value="UniProtKB-KW"/>
</dbReference>
<reference evidence="13" key="1">
    <citation type="submission" date="2023-07" db="EMBL/GenBank/DDBJ databases">
        <title>Genomic Encyclopedia of Type Strains, Phase IV (KMG-IV): sequencing the most valuable type-strain genomes for metagenomic binning, comparative biology and taxonomic classification.</title>
        <authorList>
            <person name="Goeker M."/>
        </authorList>
    </citation>
    <scope>NUCLEOTIDE SEQUENCE</scope>
    <source>
        <strain evidence="13">DSM 23947</strain>
    </source>
</reference>
<accession>A0AAJ1T4Y4</accession>
<comment type="similarity">
    <text evidence="3 10">Belongs to the class-II aminoacyl-tRNA synthetase family. HisZ subfamily.</text>
</comment>
<evidence type="ECO:0000259" key="12">
    <source>
        <dbReference type="PROSITE" id="PS50862"/>
    </source>
</evidence>
<comment type="subcellular location">
    <subcellularLocation>
        <location evidence="1 10">Cytoplasm</location>
    </subcellularLocation>
</comment>
<dbReference type="InterPro" id="IPR006195">
    <property type="entry name" value="aa-tRNA-synth_II"/>
</dbReference>
<dbReference type="InterPro" id="IPR053846">
    <property type="entry name" value="HisZ-C"/>
</dbReference>
<dbReference type="InterPro" id="IPR004516">
    <property type="entry name" value="HisRS/HisZ"/>
</dbReference>
<dbReference type="NCBIfam" id="TIGR00443">
    <property type="entry name" value="hisZ_biosyn_reg"/>
    <property type="match status" value="1"/>
</dbReference>
<evidence type="ECO:0000256" key="6">
    <source>
        <dbReference type="ARBA" id="ARBA00022490"/>
    </source>
</evidence>
<comment type="function">
    <text evidence="9 10">Required for the first step of histidine biosynthesis. May allow the feedback regulation of ATP phosphoribosyltransferase activity by histidine.</text>
</comment>
<comment type="pathway">
    <text evidence="2 10">Amino-acid biosynthesis; L-histidine biosynthesis; L-histidine from 5-phospho-alpha-D-ribose 1-diphosphate: step 1/9.</text>
</comment>